<feature type="compositionally biased region" description="Basic and acidic residues" evidence="1">
    <location>
        <begin position="194"/>
        <end position="208"/>
    </location>
</feature>
<reference evidence="2 3" key="1">
    <citation type="journal article" date="2013" name="PLoS Genet.">
        <title>The genome and development-dependent transcriptomes of Pyronema confluens: a window into fungal evolution.</title>
        <authorList>
            <person name="Traeger S."/>
            <person name="Altegoer F."/>
            <person name="Freitag M."/>
            <person name="Gabaldon T."/>
            <person name="Kempken F."/>
            <person name="Kumar A."/>
            <person name="Marcet-Houben M."/>
            <person name="Poggeler S."/>
            <person name="Stajich J.E."/>
            <person name="Nowrousian M."/>
        </authorList>
    </citation>
    <scope>NUCLEOTIDE SEQUENCE [LARGE SCALE GENOMIC DNA]</scope>
    <source>
        <strain evidence="3">CBS 100304</strain>
        <tissue evidence="2">Vegetative mycelium</tissue>
    </source>
</reference>
<evidence type="ECO:0000256" key="1">
    <source>
        <dbReference type="SAM" id="MobiDB-lite"/>
    </source>
</evidence>
<dbReference type="EMBL" id="HF935685">
    <property type="protein sequence ID" value="CCX12252.1"/>
    <property type="molecule type" value="Genomic_DNA"/>
</dbReference>
<evidence type="ECO:0000313" key="2">
    <source>
        <dbReference type="EMBL" id="CCX12252.1"/>
    </source>
</evidence>
<protein>
    <submittedName>
        <fullName evidence="2">Uncharacterized protein</fullName>
    </submittedName>
</protein>
<name>U4L5D0_PYROM</name>
<feature type="compositionally biased region" description="Basic and acidic residues" evidence="1">
    <location>
        <begin position="31"/>
        <end position="73"/>
    </location>
</feature>
<proteinExistence type="predicted"/>
<feature type="region of interest" description="Disordered" evidence="1">
    <location>
        <begin position="139"/>
        <end position="160"/>
    </location>
</feature>
<keyword evidence="3" id="KW-1185">Reference proteome</keyword>
<organism evidence="2 3">
    <name type="scientific">Pyronema omphalodes (strain CBS 100304)</name>
    <name type="common">Pyronema confluens</name>
    <dbReference type="NCBI Taxonomy" id="1076935"/>
    <lineage>
        <taxon>Eukaryota</taxon>
        <taxon>Fungi</taxon>
        <taxon>Dikarya</taxon>
        <taxon>Ascomycota</taxon>
        <taxon>Pezizomycotina</taxon>
        <taxon>Pezizomycetes</taxon>
        <taxon>Pezizales</taxon>
        <taxon>Pyronemataceae</taxon>
        <taxon>Pyronema</taxon>
    </lineage>
</organism>
<dbReference type="Proteomes" id="UP000018144">
    <property type="component" value="Unassembled WGS sequence"/>
</dbReference>
<sequence>MSWDYRRSDMSPERGYGYSHSAGEALAISKTSERLYEERERASRHEEKPDYEGLRTEEEARLEYEERSRWGSRKDESMALHTHTEYDDERQVAAKLYGPSALFSSHPSSHRTYSNEEKDECCEHKVMMSFAAGISERHSHHYSHHSEHDKYGSSEDRHRRHKVAEYGRKIRRKLYNHDGEYLRDMGSDSDSDEYERRERGSGHCRGSDSDEEQENVHYYVRRRGIINGY</sequence>
<evidence type="ECO:0000313" key="3">
    <source>
        <dbReference type="Proteomes" id="UP000018144"/>
    </source>
</evidence>
<feature type="region of interest" description="Disordered" evidence="1">
    <location>
        <begin position="1"/>
        <end position="73"/>
    </location>
</feature>
<feature type="compositionally biased region" description="Basic and acidic residues" evidence="1">
    <location>
        <begin position="144"/>
        <end position="160"/>
    </location>
</feature>
<accession>U4L5D0</accession>
<feature type="region of interest" description="Disordered" evidence="1">
    <location>
        <begin position="180"/>
        <end position="214"/>
    </location>
</feature>
<feature type="compositionally biased region" description="Basic and acidic residues" evidence="1">
    <location>
        <begin position="1"/>
        <end position="12"/>
    </location>
</feature>
<dbReference type="AlphaFoldDB" id="U4L5D0"/>
<gene>
    <name evidence="2" type="ORF">PCON_11846</name>
</gene>